<dbReference type="VEuPathDB" id="VectorBase:HLOH_044437"/>
<dbReference type="InterPro" id="IPR036397">
    <property type="entry name" value="RNaseH_sf"/>
</dbReference>
<dbReference type="AlphaFoldDB" id="A0A9J6GY76"/>
<keyword evidence="3" id="KW-1185">Reference proteome</keyword>
<evidence type="ECO:0000256" key="1">
    <source>
        <dbReference type="SAM" id="MobiDB-lite"/>
    </source>
</evidence>
<dbReference type="Gene3D" id="3.30.420.10">
    <property type="entry name" value="Ribonuclease H-like superfamily/Ribonuclease H"/>
    <property type="match status" value="1"/>
</dbReference>
<accession>A0A9J6GY76</accession>
<dbReference type="GO" id="GO:0003676">
    <property type="term" value="F:nucleic acid binding"/>
    <property type="evidence" value="ECO:0007669"/>
    <property type="project" value="InterPro"/>
</dbReference>
<feature type="compositionally biased region" description="Basic and acidic residues" evidence="1">
    <location>
        <begin position="99"/>
        <end position="111"/>
    </location>
</feature>
<gene>
    <name evidence="2" type="ORF">HPB48_001068</name>
</gene>
<evidence type="ECO:0000313" key="3">
    <source>
        <dbReference type="Proteomes" id="UP000821853"/>
    </source>
</evidence>
<comment type="caution">
    <text evidence="2">The sequence shown here is derived from an EMBL/GenBank/DDBJ whole genome shotgun (WGS) entry which is preliminary data.</text>
</comment>
<proteinExistence type="predicted"/>
<evidence type="ECO:0000313" key="2">
    <source>
        <dbReference type="EMBL" id="KAH9380413.1"/>
    </source>
</evidence>
<organism evidence="2 3">
    <name type="scientific">Haemaphysalis longicornis</name>
    <name type="common">Bush tick</name>
    <dbReference type="NCBI Taxonomy" id="44386"/>
    <lineage>
        <taxon>Eukaryota</taxon>
        <taxon>Metazoa</taxon>
        <taxon>Ecdysozoa</taxon>
        <taxon>Arthropoda</taxon>
        <taxon>Chelicerata</taxon>
        <taxon>Arachnida</taxon>
        <taxon>Acari</taxon>
        <taxon>Parasitiformes</taxon>
        <taxon>Ixodida</taxon>
        <taxon>Ixodoidea</taxon>
        <taxon>Ixodidae</taxon>
        <taxon>Haemaphysalinae</taxon>
        <taxon>Haemaphysalis</taxon>
    </lineage>
</organism>
<protein>
    <submittedName>
        <fullName evidence="2">Uncharacterized protein</fullName>
    </submittedName>
</protein>
<dbReference type="EMBL" id="JABSTR010000010">
    <property type="protein sequence ID" value="KAH9380413.1"/>
    <property type="molecule type" value="Genomic_DNA"/>
</dbReference>
<sequence length="111" mass="12496">MNPMDTDQQNKLESATLYKQTDSGEFMSRIQAGGETWCHHFEPSSNAASIPRRYSGSPKQTNFRSQATKVMLMAFFDSTKGLLLEDLKEPNAGINANPDKPRRDIENKCIL</sequence>
<reference evidence="2 3" key="1">
    <citation type="journal article" date="2020" name="Cell">
        <title>Large-Scale Comparative Analyses of Tick Genomes Elucidate Their Genetic Diversity and Vector Capacities.</title>
        <authorList>
            <consortium name="Tick Genome and Microbiome Consortium (TIGMIC)"/>
            <person name="Jia N."/>
            <person name="Wang J."/>
            <person name="Shi W."/>
            <person name="Du L."/>
            <person name="Sun Y."/>
            <person name="Zhan W."/>
            <person name="Jiang J.F."/>
            <person name="Wang Q."/>
            <person name="Zhang B."/>
            <person name="Ji P."/>
            <person name="Bell-Sakyi L."/>
            <person name="Cui X.M."/>
            <person name="Yuan T.T."/>
            <person name="Jiang B.G."/>
            <person name="Yang W.F."/>
            <person name="Lam T.T."/>
            <person name="Chang Q.C."/>
            <person name="Ding S.J."/>
            <person name="Wang X.J."/>
            <person name="Zhu J.G."/>
            <person name="Ruan X.D."/>
            <person name="Zhao L."/>
            <person name="Wei J.T."/>
            <person name="Ye R.Z."/>
            <person name="Que T.C."/>
            <person name="Du C.H."/>
            <person name="Zhou Y.H."/>
            <person name="Cheng J.X."/>
            <person name="Dai P.F."/>
            <person name="Guo W.B."/>
            <person name="Han X.H."/>
            <person name="Huang E.J."/>
            <person name="Li L.F."/>
            <person name="Wei W."/>
            <person name="Gao Y.C."/>
            <person name="Liu J.Z."/>
            <person name="Shao H.Z."/>
            <person name="Wang X."/>
            <person name="Wang C.C."/>
            <person name="Yang T.C."/>
            <person name="Huo Q.B."/>
            <person name="Li W."/>
            <person name="Chen H.Y."/>
            <person name="Chen S.E."/>
            <person name="Zhou L.G."/>
            <person name="Ni X.B."/>
            <person name="Tian J.H."/>
            <person name="Sheng Y."/>
            <person name="Liu T."/>
            <person name="Pan Y.S."/>
            <person name="Xia L.Y."/>
            <person name="Li J."/>
            <person name="Zhao F."/>
            <person name="Cao W.C."/>
        </authorList>
    </citation>
    <scope>NUCLEOTIDE SEQUENCE [LARGE SCALE GENOMIC DNA]</scope>
    <source>
        <strain evidence="2">HaeL-2018</strain>
    </source>
</reference>
<dbReference type="OrthoDB" id="6433953at2759"/>
<feature type="region of interest" description="Disordered" evidence="1">
    <location>
        <begin position="91"/>
        <end position="111"/>
    </location>
</feature>
<name>A0A9J6GY76_HAELO</name>
<dbReference type="Proteomes" id="UP000821853">
    <property type="component" value="Chromosome 8"/>
</dbReference>